<feature type="domain" description="Polyphosphate kinase C-terminal" evidence="2">
    <location>
        <begin position="1"/>
        <end position="64"/>
    </location>
</feature>
<dbReference type="SUPFAM" id="SSF56024">
    <property type="entry name" value="Phospholipase D/nuclease"/>
    <property type="match status" value="1"/>
</dbReference>
<sequence length="84" mass="9974">DWMSRNLDRRVEVCTPILDRQIQRLLREVFAIQWSDNVKARDLADQADNPHLKPAPGQCPVRSQTALYDYYEEQSEKEKNEKEK</sequence>
<protein>
    <submittedName>
        <fullName evidence="3">Polyphosphate kinase</fullName>
        <ecNumber evidence="3">2.7.4.1</ecNumber>
    </submittedName>
</protein>
<dbReference type="InterPro" id="IPR025200">
    <property type="entry name" value="PPK_C_dom2"/>
</dbReference>
<accession>K1TEZ6</accession>
<dbReference type="PANTHER" id="PTHR30218:SF0">
    <property type="entry name" value="POLYPHOSPHATE KINASE"/>
    <property type="match status" value="1"/>
</dbReference>
<comment type="caution">
    <text evidence="3">The sequence shown here is derived from an EMBL/GenBank/DDBJ whole genome shotgun (WGS) entry which is preliminary data.</text>
</comment>
<reference evidence="3" key="1">
    <citation type="journal article" date="2013" name="Environ. Microbiol.">
        <title>Microbiota from the distal guts of lean and obese adolescents exhibit partial functional redundancy besides clear differences in community structure.</title>
        <authorList>
            <person name="Ferrer M."/>
            <person name="Ruiz A."/>
            <person name="Lanza F."/>
            <person name="Haange S.B."/>
            <person name="Oberbach A."/>
            <person name="Till H."/>
            <person name="Bargiela R."/>
            <person name="Campoy C."/>
            <person name="Segura M.T."/>
            <person name="Richter M."/>
            <person name="von Bergen M."/>
            <person name="Seifert J."/>
            <person name="Suarez A."/>
        </authorList>
    </citation>
    <scope>NUCLEOTIDE SEQUENCE</scope>
</reference>
<evidence type="ECO:0000313" key="3">
    <source>
        <dbReference type="EMBL" id="EKC65994.1"/>
    </source>
</evidence>
<dbReference type="GO" id="GO:0008976">
    <property type="term" value="F:polyphosphate kinase activity"/>
    <property type="evidence" value="ECO:0007669"/>
    <property type="project" value="UniProtKB-EC"/>
</dbReference>
<dbReference type="Gene3D" id="3.30.870.10">
    <property type="entry name" value="Endonuclease Chain A"/>
    <property type="match status" value="1"/>
</dbReference>
<keyword evidence="3" id="KW-0418">Kinase</keyword>
<gene>
    <name evidence="3" type="ORF">LEA_10031</name>
</gene>
<dbReference type="InterPro" id="IPR003414">
    <property type="entry name" value="PP_kinase"/>
</dbReference>
<feature type="non-terminal residue" evidence="3">
    <location>
        <position position="1"/>
    </location>
</feature>
<dbReference type="Pfam" id="PF13090">
    <property type="entry name" value="PP_kinase_C"/>
    <property type="match status" value="1"/>
</dbReference>
<dbReference type="GO" id="GO:0009358">
    <property type="term" value="C:polyphosphate kinase complex"/>
    <property type="evidence" value="ECO:0007669"/>
    <property type="project" value="InterPro"/>
</dbReference>
<evidence type="ECO:0000259" key="2">
    <source>
        <dbReference type="Pfam" id="PF13090"/>
    </source>
</evidence>
<proteinExistence type="predicted"/>
<dbReference type="EC" id="2.7.4.1" evidence="3"/>
<dbReference type="AlphaFoldDB" id="K1TEZ6"/>
<dbReference type="GO" id="GO:0006799">
    <property type="term" value="P:polyphosphate biosynthetic process"/>
    <property type="evidence" value="ECO:0007669"/>
    <property type="project" value="InterPro"/>
</dbReference>
<dbReference type="PANTHER" id="PTHR30218">
    <property type="entry name" value="POLYPHOSPHATE KINASE"/>
    <property type="match status" value="1"/>
</dbReference>
<organism evidence="3">
    <name type="scientific">human gut metagenome</name>
    <dbReference type="NCBI Taxonomy" id="408170"/>
    <lineage>
        <taxon>unclassified sequences</taxon>
        <taxon>metagenomes</taxon>
        <taxon>organismal metagenomes</taxon>
    </lineage>
</organism>
<feature type="region of interest" description="Disordered" evidence="1">
    <location>
        <begin position="45"/>
        <end position="64"/>
    </location>
</feature>
<keyword evidence="3" id="KW-0808">Transferase</keyword>
<evidence type="ECO:0000256" key="1">
    <source>
        <dbReference type="SAM" id="MobiDB-lite"/>
    </source>
</evidence>
<dbReference type="EMBL" id="AJWY01006740">
    <property type="protein sequence ID" value="EKC65994.1"/>
    <property type="molecule type" value="Genomic_DNA"/>
</dbReference>
<name>K1TEZ6_9ZZZZ</name>